<dbReference type="AlphaFoldDB" id="A0A3N2R5M4"/>
<dbReference type="InterPro" id="IPR009078">
    <property type="entry name" value="Ferritin-like_SF"/>
</dbReference>
<dbReference type="Gene3D" id="1.20.1260.10">
    <property type="match status" value="1"/>
</dbReference>
<dbReference type="InterPro" id="IPR012347">
    <property type="entry name" value="Ferritin-like"/>
</dbReference>
<name>A0A3N2R5M4_9RHOB</name>
<dbReference type="Proteomes" id="UP000268016">
    <property type="component" value="Unassembled WGS sequence"/>
</dbReference>
<protein>
    <submittedName>
        <fullName evidence="2">Ferritin-like domain-containing protein</fullName>
    </submittedName>
</protein>
<dbReference type="SUPFAM" id="SSF47240">
    <property type="entry name" value="Ferritin-like"/>
    <property type="match status" value="1"/>
</dbReference>
<proteinExistence type="predicted"/>
<reference evidence="2 3" key="1">
    <citation type="submission" date="2018-10" db="EMBL/GenBank/DDBJ databases">
        <title>Histidinibacterium lentulum gen. nov., sp. nov., a marine bacterium from the culture broth of Picochlorum sp. 122.</title>
        <authorList>
            <person name="Wang G."/>
        </authorList>
    </citation>
    <scope>NUCLEOTIDE SEQUENCE [LARGE SCALE GENOMIC DNA]</scope>
    <source>
        <strain evidence="2 3">B17</strain>
    </source>
</reference>
<sequence>MVTTVGTEGSAAKLIQNLLQLEYDAIAAYDATIERLKDPGHSDRIAEFRRDHTRHVDELKEMAARMDIHVPTESDAKSLLTTGKVAIAKLGGDSAVLSAMKTNEDDTVAAYRHASQNAEADAPMKQIFERALEDELRHRAYMEEQGMGG</sequence>
<evidence type="ECO:0000313" key="2">
    <source>
        <dbReference type="EMBL" id="ROU02708.1"/>
    </source>
</evidence>
<evidence type="ECO:0000313" key="3">
    <source>
        <dbReference type="Proteomes" id="UP000268016"/>
    </source>
</evidence>
<gene>
    <name evidence="2" type="ORF">EAT49_10335</name>
</gene>
<dbReference type="Pfam" id="PF09537">
    <property type="entry name" value="DUF2383"/>
    <property type="match status" value="1"/>
</dbReference>
<accession>A0A3N2R5M4</accession>
<keyword evidence="3" id="KW-1185">Reference proteome</keyword>
<dbReference type="InterPro" id="IPR019052">
    <property type="entry name" value="DUF2383"/>
</dbReference>
<feature type="domain" description="DUF2383" evidence="1">
    <location>
        <begin position="13"/>
        <end position="116"/>
    </location>
</feature>
<dbReference type="EMBL" id="RDRB01000004">
    <property type="protein sequence ID" value="ROU02708.1"/>
    <property type="molecule type" value="Genomic_DNA"/>
</dbReference>
<dbReference type="RefSeq" id="WP_123642230.1">
    <property type="nucleotide sequence ID" value="NZ_ML119084.1"/>
</dbReference>
<dbReference type="CDD" id="cd00657">
    <property type="entry name" value="Ferritin_like"/>
    <property type="match status" value="1"/>
</dbReference>
<organism evidence="2 3">
    <name type="scientific">Histidinibacterium lentulum</name>
    <dbReference type="NCBI Taxonomy" id="2480588"/>
    <lineage>
        <taxon>Bacteria</taxon>
        <taxon>Pseudomonadati</taxon>
        <taxon>Pseudomonadota</taxon>
        <taxon>Alphaproteobacteria</taxon>
        <taxon>Rhodobacterales</taxon>
        <taxon>Paracoccaceae</taxon>
        <taxon>Histidinibacterium</taxon>
    </lineage>
</organism>
<evidence type="ECO:0000259" key="1">
    <source>
        <dbReference type="Pfam" id="PF09537"/>
    </source>
</evidence>
<dbReference type="OrthoDB" id="7166292at2"/>
<comment type="caution">
    <text evidence="2">The sequence shown here is derived from an EMBL/GenBank/DDBJ whole genome shotgun (WGS) entry which is preliminary data.</text>
</comment>